<dbReference type="SUPFAM" id="SSF47203">
    <property type="entry name" value="Acyl-CoA dehydrogenase C-terminal domain-like"/>
    <property type="match status" value="1"/>
</dbReference>
<dbReference type="InterPro" id="IPR006091">
    <property type="entry name" value="Acyl-CoA_Oxase/DH_mid-dom"/>
</dbReference>
<dbReference type="InterPro" id="IPR037069">
    <property type="entry name" value="AcylCoA_DH/ox_N_sf"/>
</dbReference>
<comment type="function">
    <text evidence="7">Involved in the assimilation of dimethylsulphoniopropionate (DMSP), an important compound in the fixation of carbon in marine phytoplankton, by mediating the conversion of 3-(methylthio)propanoyl-CoA (MMPA-CoA) to 3-(methylthio)acryloyl-CoA (MTA-CoA).</text>
</comment>
<comment type="catalytic activity">
    <reaction evidence="6">
        <text>3-(methylsulfanyl)propanoyl-CoA + oxidized [electron-transfer flavoprotein] + H(+) = 3-(methylsulfanyl)acryloyl-CoA + reduced [electron-transfer flavoprotein]</text>
        <dbReference type="Rhea" id="RHEA:52612"/>
        <dbReference type="Rhea" id="RHEA-COMP:10685"/>
        <dbReference type="Rhea" id="RHEA-COMP:10686"/>
        <dbReference type="ChEBI" id="CHEBI:15378"/>
        <dbReference type="ChEBI" id="CHEBI:57692"/>
        <dbReference type="ChEBI" id="CHEBI:58307"/>
        <dbReference type="ChEBI" id="CHEBI:82815"/>
        <dbReference type="ChEBI" id="CHEBI:84994"/>
        <dbReference type="EC" id="1.3.99.41"/>
    </reaction>
    <physiologicalReaction direction="left-to-right" evidence="6">
        <dbReference type="Rhea" id="RHEA:52613"/>
    </physiologicalReaction>
</comment>
<dbReference type="InterPro" id="IPR025878">
    <property type="entry name" value="Acyl-CoA_dh-like_C_dom"/>
</dbReference>
<sequence length="594" mass="64316">MTTYIAPLRDMRFVMTELAGLDSISALPGFDDVSPELADAVLDEAAKFATEVLDPLNKPGDAQGARLMKHGVASAEGFPQAYAQYVSGGWCGLAGDPEFGGQGLPELMHASVVEMWNSSNMAFALCPMLTAGATEAIRLHGSQPLKERYLPMLVSGEWTGTMNLTEPQAGSDLAAVRTKAEPDGERYRIRGQKIFITWGDHDMTDNVIHLVLARLPDAPEGVRGISLFLVPKFLLNDDGTLGERNDVRCISLEHKLGIHASPTCVMSFGENDGAIGYLVGQQNKGLAHMFTMMNEARQKVGIQGLAMAERAWQQAREYAKERVQGRLASGKSPNAVAIVHHPDVRRMLMTMKAQVEAMRAFAYVMASDMDRAHRHPDGDERARHQARIDLLIPVLKGWCTELGVEIASMGVQVHGGMGYIEETGACQFLRDARIATIYEGTTGIQAADLAGRKLASDRGMAMAALIAQMRELLPALERNTDAQVVSICTRFAAAVQTLEDATGWMLGAFAKDADEALCSSADYLMLVGYVCGGWQMARAAEVAAQKGALHEDPEFYQAKLATARFYAEKILPKASALLEAIKVGTSGAVVIEQL</sequence>
<gene>
    <name evidence="14" type="ORF">E1N52_27655</name>
</gene>
<dbReference type="SUPFAM" id="SSF56645">
    <property type="entry name" value="Acyl-CoA dehydrogenase NM domain-like"/>
    <property type="match status" value="1"/>
</dbReference>
<evidence type="ECO:0000256" key="9">
    <source>
        <dbReference type="ARBA" id="ARBA00069043"/>
    </source>
</evidence>
<dbReference type="RefSeq" id="WP_133185971.1">
    <property type="nucleotide sequence ID" value="NZ_SMOD01000024.1"/>
</dbReference>
<feature type="domain" description="Acyl-CoA oxidase/dehydrogenase middle" evidence="11">
    <location>
        <begin position="162"/>
        <end position="268"/>
    </location>
</feature>
<dbReference type="GO" id="GO:0050660">
    <property type="term" value="F:flavin adenine dinucleotide binding"/>
    <property type="evidence" value="ECO:0007669"/>
    <property type="project" value="InterPro"/>
</dbReference>
<dbReference type="Gene3D" id="2.40.110.10">
    <property type="entry name" value="Butyryl-CoA Dehydrogenase, subunit A, domain 2"/>
    <property type="match status" value="1"/>
</dbReference>
<dbReference type="EMBL" id="SMOD01000024">
    <property type="protein sequence ID" value="TDG04946.1"/>
    <property type="molecule type" value="Genomic_DNA"/>
</dbReference>
<dbReference type="FunFam" id="2.40.110.10:FF:000031">
    <property type="entry name" value="Acyl-CoA dehydrogenase, putative"/>
    <property type="match status" value="1"/>
</dbReference>
<dbReference type="Proteomes" id="UP000295606">
    <property type="component" value="Unassembled WGS sequence"/>
</dbReference>
<evidence type="ECO:0000256" key="3">
    <source>
        <dbReference type="ARBA" id="ARBA00022630"/>
    </source>
</evidence>
<keyword evidence="5" id="KW-0560">Oxidoreductase</keyword>
<comment type="caution">
    <text evidence="14">The sequence shown here is derived from an EMBL/GenBank/DDBJ whole genome shotgun (WGS) entry which is preliminary data.</text>
</comment>
<dbReference type="Pfam" id="PF00441">
    <property type="entry name" value="Acyl-CoA_dh_1"/>
    <property type="match status" value="1"/>
</dbReference>
<dbReference type="PANTHER" id="PTHR42803">
    <property type="entry name" value="ACYL-COA DEHYDROGENASE"/>
    <property type="match status" value="1"/>
</dbReference>
<feature type="domain" description="Acyl-CoA dehydrogenase/oxidase N-terminal" evidence="12">
    <location>
        <begin position="39"/>
        <end position="157"/>
    </location>
</feature>
<dbReference type="InterPro" id="IPR013786">
    <property type="entry name" value="AcylCoA_DH/ox_N"/>
</dbReference>
<name>A0A4V2ZVF2_9BURK</name>
<evidence type="ECO:0000259" key="13">
    <source>
        <dbReference type="Pfam" id="PF12806"/>
    </source>
</evidence>
<dbReference type="InterPro" id="IPR009075">
    <property type="entry name" value="AcylCo_DH/oxidase_C"/>
</dbReference>
<accession>A0A4V2ZVF2</accession>
<dbReference type="GO" id="GO:0016627">
    <property type="term" value="F:oxidoreductase activity, acting on the CH-CH group of donors"/>
    <property type="evidence" value="ECO:0007669"/>
    <property type="project" value="InterPro"/>
</dbReference>
<dbReference type="Gene3D" id="1.20.140.10">
    <property type="entry name" value="Butyryl-CoA Dehydrogenase, subunit A, domain 3"/>
    <property type="match status" value="1"/>
</dbReference>
<dbReference type="OrthoDB" id="9764895at2"/>
<dbReference type="EC" id="1.3.99.41" evidence="8"/>
<dbReference type="InterPro" id="IPR046373">
    <property type="entry name" value="Acyl-CoA_Oxase/DH_mid-dom_sf"/>
</dbReference>
<evidence type="ECO:0000256" key="4">
    <source>
        <dbReference type="ARBA" id="ARBA00022827"/>
    </source>
</evidence>
<protein>
    <recommendedName>
        <fullName evidence="9">3-methylmercaptopropionyl-CoA dehydrogenase</fullName>
        <ecNumber evidence="8">1.3.99.41</ecNumber>
    </recommendedName>
</protein>
<reference evidence="14 15" key="1">
    <citation type="submission" date="2019-03" db="EMBL/GenBank/DDBJ databases">
        <title>Paraburkholderia sp. isolated from native Mimosa gymnas in Guartela State Park, Brazil.</title>
        <authorList>
            <person name="Paulitsch F."/>
            <person name="Hungria M."/>
            <person name="Delamuta J.R.M."/>
            <person name="Ribeiro R.A."/>
            <person name="Dall'Agnol R."/>
            <person name="Silva J.S.B."/>
        </authorList>
    </citation>
    <scope>NUCLEOTIDE SEQUENCE [LARGE SCALE GENOMIC DNA]</scope>
    <source>
        <strain evidence="14 15">CNPSo 3008</strain>
    </source>
</reference>
<evidence type="ECO:0000256" key="2">
    <source>
        <dbReference type="ARBA" id="ARBA00009347"/>
    </source>
</evidence>
<evidence type="ECO:0000256" key="1">
    <source>
        <dbReference type="ARBA" id="ARBA00001974"/>
    </source>
</evidence>
<dbReference type="Pfam" id="PF12806">
    <property type="entry name" value="Acyl-CoA_dh_C"/>
    <property type="match status" value="1"/>
</dbReference>
<keyword evidence="3" id="KW-0285">Flavoprotein</keyword>
<dbReference type="InterPro" id="IPR036250">
    <property type="entry name" value="AcylCo_DH-like_C"/>
</dbReference>
<dbReference type="Pfam" id="PF02771">
    <property type="entry name" value="Acyl-CoA_dh_N"/>
    <property type="match status" value="1"/>
</dbReference>
<evidence type="ECO:0000259" key="10">
    <source>
        <dbReference type="Pfam" id="PF00441"/>
    </source>
</evidence>
<evidence type="ECO:0000313" key="15">
    <source>
        <dbReference type="Proteomes" id="UP000295606"/>
    </source>
</evidence>
<comment type="similarity">
    <text evidence="2">Belongs to the acyl-CoA dehydrogenase family.</text>
</comment>
<evidence type="ECO:0000256" key="6">
    <source>
        <dbReference type="ARBA" id="ARBA00051388"/>
    </source>
</evidence>
<evidence type="ECO:0000259" key="11">
    <source>
        <dbReference type="Pfam" id="PF02770"/>
    </source>
</evidence>
<dbReference type="Pfam" id="PF02770">
    <property type="entry name" value="Acyl-CoA_dh_M"/>
    <property type="match status" value="1"/>
</dbReference>
<comment type="cofactor">
    <cofactor evidence="1">
        <name>FAD</name>
        <dbReference type="ChEBI" id="CHEBI:57692"/>
    </cofactor>
</comment>
<feature type="domain" description="Acyl-CoA dehydrogenase/oxidase C-terminal" evidence="10">
    <location>
        <begin position="283"/>
        <end position="452"/>
    </location>
</feature>
<dbReference type="PANTHER" id="PTHR42803:SF1">
    <property type="entry name" value="BROAD-SPECIFICITY LINEAR ACYL-COA DEHYDROGENASE FADE5"/>
    <property type="match status" value="1"/>
</dbReference>
<dbReference type="InterPro" id="IPR009100">
    <property type="entry name" value="AcylCoA_DH/oxidase_NM_dom_sf"/>
</dbReference>
<dbReference type="InterPro" id="IPR052166">
    <property type="entry name" value="Diverse_Acyl-CoA_DH"/>
</dbReference>
<feature type="domain" description="Acetyl-CoA dehydrogenase-like C-terminal" evidence="13">
    <location>
        <begin position="469"/>
        <end position="586"/>
    </location>
</feature>
<proteinExistence type="inferred from homology"/>
<evidence type="ECO:0000256" key="5">
    <source>
        <dbReference type="ARBA" id="ARBA00023002"/>
    </source>
</evidence>
<evidence type="ECO:0000259" key="12">
    <source>
        <dbReference type="Pfam" id="PF02771"/>
    </source>
</evidence>
<evidence type="ECO:0000313" key="14">
    <source>
        <dbReference type="EMBL" id="TDG04946.1"/>
    </source>
</evidence>
<dbReference type="AlphaFoldDB" id="A0A4V2ZVF2"/>
<evidence type="ECO:0000256" key="8">
    <source>
        <dbReference type="ARBA" id="ARBA00066694"/>
    </source>
</evidence>
<dbReference type="Gene3D" id="1.10.540.10">
    <property type="entry name" value="Acyl-CoA dehydrogenase/oxidase, N-terminal domain"/>
    <property type="match status" value="1"/>
</dbReference>
<keyword evidence="4" id="KW-0274">FAD</keyword>
<evidence type="ECO:0000256" key="7">
    <source>
        <dbReference type="ARBA" id="ARBA00058683"/>
    </source>
</evidence>
<organism evidence="14 15">
    <name type="scientific">Paraburkholderia guartelaensis</name>
    <dbReference type="NCBI Taxonomy" id="2546446"/>
    <lineage>
        <taxon>Bacteria</taxon>
        <taxon>Pseudomonadati</taxon>
        <taxon>Pseudomonadota</taxon>
        <taxon>Betaproteobacteria</taxon>
        <taxon>Burkholderiales</taxon>
        <taxon>Burkholderiaceae</taxon>
        <taxon>Paraburkholderia</taxon>
    </lineage>
</organism>